<proteinExistence type="predicted"/>
<dbReference type="Proteomes" id="UP000749293">
    <property type="component" value="Unassembled WGS sequence"/>
</dbReference>
<feature type="region of interest" description="Disordered" evidence="7">
    <location>
        <begin position="46"/>
        <end position="148"/>
    </location>
</feature>
<evidence type="ECO:0000256" key="8">
    <source>
        <dbReference type="SAM" id="Phobius"/>
    </source>
</evidence>
<dbReference type="InterPro" id="IPR001138">
    <property type="entry name" value="Zn2Cys6_DnaBD"/>
</dbReference>
<evidence type="ECO:0000313" key="10">
    <source>
        <dbReference type="EMBL" id="KAF4119342.1"/>
    </source>
</evidence>
<keyword evidence="8" id="KW-0472">Membrane</keyword>
<evidence type="ECO:0000256" key="7">
    <source>
        <dbReference type="SAM" id="MobiDB-lite"/>
    </source>
</evidence>
<evidence type="ECO:0000256" key="4">
    <source>
        <dbReference type="ARBA" id="ARBA00023125"/>
    </source>
</evidence>
<evidence type="ECO:0000313" key="11">
    <source>
        <dbReference type="Proteomes" id="UP000749293"/>
    </source>
</evidence>
<gene>
    <name evidence="10" type="ORF">GMORB2_4861</name>
</gene>
<reference evidence="10" key="1">
    <citation type="submission" date="2020-03" db="EMBL/GenBank/DDBJ databases">
        <title>Site-based positive gene gene selection in Geosmithia morbida across the United States reveals a broad range of putative effectors and factors for local host and environmental adapation.</title>
        <authorList>
            <person name="Onufrak A."/>
            <person name="Murdoch R.W."/>
            <person name="Gazis R."/>
            <person name="Huff M."/>
            <person name="Staton M."/>
            <person name="Klingeman W."/>
            <person name="Hadziabdic D."/>
        </authorList>
    </citation>
    <scope>NUCLEOTIDE SEQUENCE</scope>
    <source>
        <strain evidence="10">1262</strain>
    </source>
</reference>
<keyword evidence="5" id="KW-0804">Transcription</keyword>
<feature type="transmembrane region" description="Helical" evidence="8">
    <location>
        <begin position="555"/>
        <end position="577"/>
    </location>
</feature>
<dbReference type="OrthoDB" id="2579025at2759"/>
<dbReference type="CDD" id="cd12148">
    <property type="entry name" value="fungal_TF_MHR"/>
    <property type="match status" value="1"/>
</dbReference>
<dbReference type="Pfam" id="PF04082">
    <property type="entry name" value="Fungal_trans"/>
    <property type="match status" value="1"/>
</dbReference>
<name>A0A9P5CYF7_9HYPO</name>
<dbReference type="AlphaFoldDB" id="A0A9P5CYF7"/>
<dbReference type="RefSeq" id="XP_035317994.1">
    <property type="nucleotide sequence ID" value="XM_035466835.1"/>
</dbReference>
<dbReference type="CDD" id="cd00067">
    <property type="entry name" value="GAL4"/>
    <property type="match status" value="1"/>
</dbReference>
<comment type="subcellular location">
    <subcellularLocation>
        <location evidence="1">Nucleus</location>
    </subcellularLocation>
</comment>
<keyword evidence="2" id="KW-0479">Metal-binding</keyword>
<protein>
    <submittedName>
        <fullName evidence="10">Fungal trans</fullName>
    </submittedName>
</protein>
<evidence type="ECO:0000259" key="9">
    <source>
        <dbReference type="SMART" id="SM00906"/>
    </source>
</evidence>
<dbReference type="InterPro" id="IPR051711">
    <property type="entry name" value="Stress_Response_Reg"/>
</dbReference>
<keyword evidence="4" id="KW-0238">DNA-binding</keyword>
<dbReference type="GO" id="GO:0005634">
    <property type="term" value="C:nucleus"/>
    <property type="evidence" value="ECO:0007669"/>
    <property type="project" value="UniProtKB-SubCell"/>
</dbReference>
<dbReference type="GO" id="GO:0008270">
    <property type="term" value="F:zinc ion binding"/>
    <property type="evidence" value="ECO:0007669"/>
    <property type="project" value="InterPro"/>
</dbReference>
<feature type="compositionally biased region" description="Polar residues" evidence="7">
    <location>
        <begin position="46"/>
        <end position="66"/>
    </location>
</feature>
<dbReference type="EMBL" id="JAANYQ010000027">
    <property type="protein sequence ID" value="KAF4119342.1"/>
    <property type="molecule type" value="Genomic_DNA"/>
</dbReference>
<dbReference type="Gene3D" id="4.10.240.10">
    <property type="entry name" value="Zn(2)-C6 fungal-type DNA-binding domain"/>
    <property type="match status" value="1"/>
</dbReference>
<dbReference type="InterPro" id="IPR007219">
    <property type="entry name" value="XnlR_reg_dom"/>
</dbReference>
<organism evidence="10 11">
    <name type="scientific">Geosmithia morbida</name>
    <dbReference type="NCBI Taxonomy" id="1094350"/>
    <lineage>
        <taxon>Eukaryota</taxon>
        <taxon>Fungi</taxon>
        <taxon>Dikarya</taxon>
        <taxon>Ascomycota</taxon>
        <taxon>Pezizomycotina</taxon>
        <taxon>Sordariomycetes</taxon>
        <taxon>Hypocreomycetidae</taxon>
        <taxon>Hypocreales</taxon>
        <taxon>Bionectriaceae</taxon>
        <taxon>Geosmithia</taxon>
    </lineage>
</organism>
<evidence type="ECO:0000256" key="2">
    <source>
        <dbReference type="ARBA" id="ARBA00022723"/>
    </source>
</evidence>
<keyword evidence="8" id="KW-1133">Transmembrane helix</keyword>
<evidence type="ECO:0000256" key="6">
    <source>
        <dbReference type="ARBA" id="ARBA00023242"/>
    </source>
</evidence>
<keyword evidence="3" id="KW-0805">Transcription regulation</keyword>
<dbReference type="SUPFAM" id="SSF57701">
    <property type="entry name" value="Zn2/Cys6 DNA-binding domain"/>
    <property type="match status" value="1"/>
</dbReference>
<feature type="compositionally biased region" description="Polar residues" evidence="7">
    <location>
        <begin position="125"/>
        <end position="145"/>
    </location>
</feature>
<feature type="compositionally biased region" description="Basic and acidic residues" evidence="7">
    <location>
        <begin position="71"/>
        <end position="80"/>
    </location>
</feature>
<sequence length="741" mass="82173">MFVRERKTRCSGTWPCTFCARIKLDCQFTAAYRRGQVPAIDLNPEASITTDASGDDVYSQSPSDFSPGNRPGRELVDDRPPSSSIGSSISADHHADGPTPPLTQSDATQISADPVRYGHHPRYRGTSTLEHSGRNSPEQNQTDQQGHYVGPASGVSFLLRVQRTLQKHAYGPSSSSTFTFGDLPLPGDRSPFAILPPRTQAHAMVRRYFGFAAATNHFLHRPTVEAWLEELYSTGGAIRERRGARSRVALLFMVFAFAINYGHSDVPDEGVALSTSEASETRYLGPSLSIEKGETSLTTVQVMLAQCFYLLAQSRLNHCWTVFGTASHLMLALGMHRKSRGSLRGASPVDCVEIECRKRTFWCAYTLNTYLSDILGRPMTFHDDDIDQDLPLDVDDSQIQPRQVVQPEIRGPSTMSASVAHHRLSQIQTRILRSLYGISTPSTERHFELADDFTDKLDRWREDIQYLFDADGDSSIFVRLVLRQRDVLRLTFWHSRVLVHRPFLLKTFANLAGNSHGDRLLSSRQPELERNVQHCLDAAVHIVQQIDRINAAGHLYSTLFSIPYYGFSAVVVLYVYAIRQRTELPQTYLQYFNDASHCHAQLERIASKGSMMHRYGIVLQELRVEVLRHNAYLASTAAPHAAGSEHSFHGSGISPSPSHPQGGGENSVAVGAVNRHSWDEALGDGLTLFSDVGLDAVDTLGMAGWGQFDTLISGSIGRLDPSFFEGVPGRDLVNSSGLAEW</sequence>
<evidence type="ECO:0000256" key="5">
    <source>
        <dbReference type="ARBA" id="ARBA00023163"/>
    </source>
</evidence>
<keyword evidence="11" id="KW-1185">Reference proteome</keyword>
<dbReference type="GO" id="GO:0045944">
    <property type="term" value="P:positive regulation of transcription by RNA polymerase II"/>
    <property type="evidence" value="ECO:0007669"/>
    <property type="project" value="TreeGrafter"/>
</dbReference>
<dbReference type="GO" id="GO:0006351">
    <property type="term" value="P:DNA-templated transcription"/>
    <property type="evidence" value="ECO:0007669"/>
    <property type="project" value="InterPro"/>
</dbReference>
<dbReference type="GO" id="GO:0000981">
    <property type="term" value="F:DNA-binding transcription factor activity, RNA polymerase II-specific"/>
    <property type="evidence" value="ECO:0007669"/>
    <property type="project" value="InterPro"/>
</dbReference>
<feature type="compositionally biased region" description="Polar residues" evidence="7">
    <location>
        <begin position="102"/>
        <end position="111"/>
    </location>
</feature>
<keyword evidence="6" id="KW-0539">Nucleus</keyword>
<accession>A0A9P5CYF7</accession>
<comment type="caution">
    <text evidence="10">The sequence shown here is derived from an EMBL/GenBank/DDBJ whole genome shotgun (WGS) entry which is preliminary data.</text>
</comment>
<dbReference type="PANTHER" id="PTHR47540:SF3">
    <property type="entry name" value="ZN(II)2CYS6 TRANSCRIPTION FACTOR (EUROFUNG)"/>
    <property type="match status" value="1"/>
</dbReference>
<dbReference type="GO" id="GO:0043565">
    <property type="term" value="F:sequence-specific DNA binding"/>
    <property type="evidence" value="ECO:0007669"/>
    <property type="project" value="TreeGrafter"/>
</dbReference>
<dbReference type="GeneID" id="55971089"/>
<dbReference type="InterPro" id="IPR036864">
    <property type="entry name" value="Zn2-C6_fun-type_DNA-bd_sf"/>
</dbReference>
<dbReference type="SMART" id="SM00906">
    <property type="entry name" value="Fungal_trans"/>
    <property type="match status" value="1"/>
</dbReference>
<evidence type="ECO:0000256" key="3">
    <source>
        <dbReference type="ARBA" id="ARBA00023015"/>
    </source>
</evidence>
<dbReference type="PANTHER" id="PTHR47540">
    <property type="entry name" value="THIAMINE REPRESSIBLE GENES REGULATORY PROTEIN THI5"/>
    <property type="match status" value="1"/>
</dbReference>
<feature type="domain" description="Xylanolytic transcriptional activator regulatory" evidence="9">
    <location>
        <begin position="319"/>
        <end position="397"/>
    </location>
</feature>
<keyword evidence="8" id="KW-0812">Transmembrane</keyword>
<feature type="compositionally biased region" description="Low complexity" evidence="7">
    <location>
        <begin position="649"/>
        <end position="660"/>
    </location>
</feature>
<evidence type="ECO:0000256" key="1">
    <source>
        <dbReference type="ARBA" id="ARBA00004123"/>
    </source>
</evidence>
<feature type="region of interest" description="Disordered" evidence="7">
    <location>
        <begin position="643"/>
        <end position="668"/>
    </location>
</feature>